<keyword evidence="2" id="KW-1185">Reference proteome</keyword>
<name>A0A916ZWN3_9FLAO</name>
<dbReference type="Proteomes" id="UP000599688">
    <property type="component" value="Unassembled WGS sequence"/>
</dbReference>
<protein>
    <submittedName>
        <fullName evidence="1">Uncharacterized protein</fullName>
    </submittedName>
</protein>
<dbReference type="RefSeq" id="WP_188406484.1">
    <property type="nucleotide sequence ID" value="NZ_BMGL01000009.1"/>
</dbReference>
<sequence>MIEPKFIKSDDDNKLSLNYDELRAKGITFIEKFSGNQWTDYNYHDPGITILEQVCYAITDLGYRTNFSIEDILQIRKGNSNLGHNNLLYGPEEVFPSSPSTINDFRKVFLDQIPSIKNIWIKTLNNTQGISGLFQIFVQLNDNLTEDQISYSVNQINKVFNENRPLSTDIDKITILKKDIIELSGKLTLDSFVVGEQVLAEIYFHIEKYFSNEHVEHKAELTNKTLEQHFEGPKLSRPIPDKFLKNKTKEIFISEVKEIIENVEGVLSLENFYVLKNNIKCYDNIITFEEDKYPVLKPLNYQTGRENSLSVFKATKTYDIDLSIYNQIFESLKINNYHSKLRLSNYKKELTNGKYSHQEIEEYFSIQRELPSVYGLKENELPSNSSKKRKSQSNQLRGYLLLFEQVMANHLSQLSHLKSLFSANKDSIQTYFNQAPVDIPYFNDLIGFESIESYRDFVKNISESTLQKINRKNQVIDHLIARYGESLETSLLHKLLKLNEPELCEEKAMILALEIKMKYARSIINLGYNRNKAQNYLSNKETTSGLLDRLNIILGLSEAKQSLTQEIYNSSKIEKGNKVWVEKTIKIDNKKSRKAIAIEDDNYSSEDFNFHCTNYKDYQELFINAINRNQYEIVKSEGLFHVFFKANNQLPVKVYASNTREKCEEKIDLAINKFRHLNTNCEGIYVIENILLRPYLEESYLVEVKNNSKVILTSYYAENKTELESLQTDLKILGKDKTNYSISSQEGKFQPVVYDVINQPLFKSNTYFTDKEEAEKEIDQLVGLFKTSEDDIVFEAVKSSEELKFPNDFNYSNQINLVMPDWPLRFQHKEFRELVEKSIKNYIPAHLSFNIFYLSVQQMHLFENTYQDWKVLKLKNSSKELAKLSLQLIQLLKSYR</sequence>
<evidence type="ECO:0000313" key="2">
    <source>
        <dbReference type="Proteomes" id="UP000599688"/>
    </source>
</evidence>
<accession>A0A916ZWN3</accession>
<gene>
    <name evidence="1" type="ORF">GCM10010831_17790</name>
</gene>
<dbReference type="AlphaFoldDB" id="A0A916ZWN3"/>
<reference evidence="1 2" key="1">
    <citation type="journal article" date="2014" name="Int. J. Syst. Evol. Microbiol.">
        <title>Complete genome sequence of Corynebacterium casei LMG S-19264T (=DSM 44701T), isolated from a smear-ripened cheese.</title>
        <authorList>
            <consortium name="US DOE Joint Genome Institute (JGI-PGF)"/>
            <person name="Walter F."/>
            <person name="Albersmeier A."/>
            <person name="Kalinowski J."/>
            <person name="Ruckert C."/>
        </authorList>
    </citation>
    <scope>NUCLEOTIDE SEQUENCE [LARGE SCALE GENOMIC DNA]</scope>
    <source>
        <strain evidence="1 2">CGMCC 1.12925</strain>
    </source>
</reference>
<proteinExistence type="predicted"/>
<dbReference type="EMBL" id="BMGL01000009">
    <property type="protein sequence ID" value="GGE16945.1"/>
    <property type="molecule type" value="Genomic_DNA"/>
</dbReference>
<organism evidence="1 2">
    <name type="scientific">Psychroflexus salis</name>
    <dbReference type="NCBI Taxonomy" id="1526574"/>
    <lineage>
        <taxon>Bacteria</taxon>
        <taxon>Pseudomonadati</taxon>
        <taxon>Bacteroidota</taxon>
        <taxon>Flavobacteriia</taxon>
        <taxon>Flavobacteriales</taxon>
        <taxon>Flavobacteriaceae</taxon>
        <taxon>Psychroflexus</taxon>
    </lineage>
</organism>
<evidence type="ECO:0000313" key="1">
    <source>
        <dbReference type="EMBL" id="GGE16945.1"/>
    </source>
</evidence>
<comment type="caution">
    <text evidence="1">The sequence shown here is derived from an EMBL/GenBank/DDBJ whole genome shotgun (WGS) entry which is preliminary data.</text>
</comment>